<proteinExistence type="predicted"/>
<dbReference type="EMBL" id="OY660879">
    <property type="protein sequence ID" value="CAJ1076056.1"/>
    <property type="molecule type" value="Genomic_DNA"/>
</dbReference>
<name>A0AAV1GQ90_XYRNO</name>
<accession>A0AAV1GQ90</accession>
<evidence type="ECO:0000313" key="2">
    <source>
        <dbReference type="Proteomes" id="UP001178508"/>
    </source>
</evidence>
<dbReference type="Proteomes" id="UP001178508">
    <property type="component" value="Chromosome 16"/>
</dbReference>
<dbReference type="AlphaFoldDB" id="A0AAV1GQ90"/>
<organism evidence="1 2">
    <name type="scientific">Xyrichtys novacula</name>
    <name type="common">Pearly razorfish</name>
    <name type="synonym">Hemipteronotus novacula</name>
    <dbReference type="NCBI Taxonomy" id="13765"/>
    <lineage>
        <taxon>Eukaryota</taxon>
        <taxon>Metazoa</taxon>
        <taxon>Chordata</taxon>
        <taxon>Craniata</taxon>
        <taxon>Vertebrata</taxon>
        <taxon>Euteleostomi</taxon>
        <taxon>Actinopterygii</taxon>
        <taxon>Neopterygii</taxon>
        <taxon>Teleostei</taxon>
        <taxon>Neoteleostei</taxon>
        <taxon>Acanthomorphata</taxon>
        <taxon>Eupercaria</taxon>
        <taxon>Labriformes</taxon>
        <taxon>Labridae</taxon>
        <taxon>Xyrichtys</taxon>
    </lineage>
</organism>
<keyword evidence="2" id="KW-1185">Reference proteome</keyword>
<protein>
    <submittedName>
        <fullName evidence="1">Uncharacterized protein</fullName>
    </submittedName>
</protein>
<evidence type="ECO:0000313" key="1">
    <source>
        <dbReference type="EMBL" id="CAJ1076056.1"/>
    </source>
</evidence>
<reference evidence="1" key="1">
    <citation type="submission" date="2023-08" db="EMBL/GenBank/DDBJ databases">
        <authorList>
            <person name="Alioto T."/>
            <person name="Alioto T."/>
            <person name="Gomez Garrido J."/>
        </authorList>
    </citation>
    <scope>NUCLEOTIDE SEQUENCE</scope>
</reference>
<gene>
    <name evidence="1" type="ORF">XNOV1_A025920</name>
</gene>
<sequence length="193" mass="21964">MAYCPLAQRHCTVNFWLLRKKREPAARCTLHNWPGALMDGPSDSSHPGKYVSFSGSIWCKQCNSKLATFSIAIQERERARESKKERLLVKIKKAVWSLRISVHKQTQLIVLYYSSYAIVSLLAGKSEQAPSLRFIAPYSLECRDTGCQPLKGESDCLKRLLSINQTRSLVSLSFFVTFWCLSLSRLHSCSYAH</sequence>